<reference evidence="4" key="5">
    <citation type="submission" date="2021-03" db="EMBL/GenBank/DDBJ databases">
        <authorList>
            <person name="Ma J."/>
        </authorList>
    </citation>
    <scope>NUCLEOTIDE SEQUENCE</scope>
    <source>
        <strain evidence="4">GX5</strain>
        <plasmid evidence="4">pGX5</plasmid>
    </source>
</reference>
<sequence length="107" mass="12580">MKKFLYFNCLSFIFTYLSLFYQKYTLVDRIVVDKLGKVKVIGGGFPLQFLVDGEVSPGGSIALDPLNIIIGIDQFIFLYFIFDYLFWISVLFAFYIILKRYKLKQIF</sequence>
<protein>
    <submittedName>
        <fullName evidence="2">Uncharacterized protein</fullName>
    </submittedName>
</protein>
<dbReference type="EMBL" id="MKQS01000044">
    <property type="protein sequence ID" value="OFE42504.1"/>
    <property type="molecule type" value="Genomic_DNA"/>
</dbReference>
<evidence type="ECO:0000256" key="1">
    <source>
        <dbReference type="SAM" id="Phobius"/>
    </source>
</evidence>
<evidence type="ECO:0000313" key="4">
    <source>
        <dbReference type="EMBL" id="QTD60534.1"/>
    </source>
</evidence>
<dbReference type="RefSeq" id="WP_004676058.1">
    <property type="nucleotide sequence ID" value="NZ_CP046045.1"/>
</dbReference>
<dbReference type="EMBL" id="CP046045">
    <property type="protein sequence ID" value="QGM26552.1"/>
    <property type="molecule type" value="Genomic_DNA"/>
</dbReference>
<evidence type="ECO:0000313" key="6">
    <source>
        <dbReference type="Proteomes" id="UP000405075"/>
    </source>
</evidence>
<keyword evidence="1" id="KW-1133">Transmembrane helix</keyword>
<keyword evidence="1" id="KW-0472">Membrane</keyword>
<name>A0A1E8DZ01_9GAMM</name>
<gene>
    <name evidence="2" type="ORF">BJN41_14105</name>
    <name evidence="3" type="ORF">GJD93_02045</name>
    <name evidence="4" type="ORF">J4G45_00795</name>
</gene>
<accession>A0A1E8DZ01</accession>
<dbReference type="GeneID" id="64224019"/>
<reference evidence="4 7" key="4">
    <citation type="journal article" date="2020" name="Front. Cell. Infect. Microbiol.">
        <title>Characterization of Three Porcine Acinetobacter towneri Strains Co-Harboring tet(X3) and bla OXA-58.</title>
        <authorList>
            <person name="Ma J."/>
            <person name="Wang J."/>
            <person name="Feng J."/>
            <person name="Liu Y."/>
            <person name="Yang B."/>
            <person name="Li R."/>
            <person name="Bai L."/>
            <person name="He T."/>
            <person name="Wang X."/>
            <person name="Yang Z."/>
        </authorList>
    </citation>
    <scope>NUCLEOTIDE SEQUENCE [LARGE SCALE GENOMIC DNA]</scope>
    <source>
        <strain evidence="4 7">GX5</strain>
    </source>
</reference>
<geneLocation type="plasmid" evidence="4 7">
    <name>pGX5</name>
</geneLocation>
<keyword evidence="1" id="KW-0812">Transmembrane</keyword>
<dbReference type="AlphaFoldDB" id="A0A1E8DZ01"/>
<dbReference type="Proteomes" id="UP000186931">
    <property type="component" value="Unassembled WGS sequence"/>
</dbReference>
<keyword evidence="7" id="KW-1185">Reference proteome</keyword>
<evidence type="ECO:0000313" key="2">
    <source>
        <dbReference type="EMBL" id="OFE42504.1"/>
    </source>
</evidence>
<feature type="transmembrane region" description="Helical" evidence="1">
    <location>
        <begin position="5"/>
        <end position="24"/>
    </location>
</feature>
<evidence type="ECO:0000313" key="3">
    <source>
        <dbReference type="EMBL" id="QGM26552.1"/>
    </source>
</evidence>
<reference evidence="6" key="2">
    <citation type="submission" date="2019-11" db="EMBL/GenBank/DDBJ databases">
        <title>Escherichia coli 1916D6.</title>
        <authorList>
            <person name="Yao H."/>
            <person name="Du X."/>
            <person name="Yu R."/>
            <person name="Li A."/>
        </authorList>
    </citation>
    <scope>NUCLEOTIDE SEQUENCE [LARGE SCALE GENOMIC DNA]</scope>
    <source>
        <strain evidence="6">19110F47</strain>
    </source>
</reference>
<dbReference type="Proteomes" id="UP000405075">
    <property type="component" value="Chromosome"/>
</dbReference>
<reference evidence="3" key="3">
    <citation type="submission" date="2019-11" db="EMBL/GenBank/DDBJ databases">
        <authorList>
            <person name="Yao H."/>
            <person name="Du X."/>
            <person name="Yu R."/>
            <person name="Li A."/>
        </authorList>
    </citation>
    <scope>NUCLEOTIDE SEQUENCE</scope>
    <source>
        <strain evidence="3">19110F47</strain>
    </source>
</reference>
<proteinExistence type="predicted"/>
<organism evidence="2 5">
    <name type="scientific">Acinetobacter towneri</name>
    <dbReference type="NCBI Taxonomy" id="202956"/>
    <lineage>
        <taxon>Bacteria</taxon>
        <taxon>Pseudomonadati</taxon>
        <taxon>Pseudomonadota</taxon>
        <taxon>Gammaproteobacteria</taxon>
        <taxon>Moraxellales</taxon>
        <taxon>Moraxellaceae</taxon>
        <taxon>Acinetobacter</taxon>
    </lineage>
</organism>
<keyword evidence="4" id="KW-0614">Plasmid</keyword>
<feature type="transmembrane region" description="Helical" evidence="1">
    <location>
        <begin position="76"/>
        <end position="98"/>
    </location>
</feature>
<reference evidence="2 5" key="1">
    <citation type="submission" date="2016-10" db="EMBL/GenBank/DDBJ databases">
        <title>Genome of airborne Acinetobacter sp. 5-2Ac02 in the hospital environment: Species near to Acinetobacter towneri.</title>
        <authorList>
            <person name="Barbosa B."/>
            <person name="Fernandez-Garcia L."/>
            <person name="Gato E."/>
            <person name="Leao R."/>
            <person name="Albano R."/>
            <person name="Fernandez B."/>
            <person name="Fernandez-Cuenca F."/>
            <person name="Marques E."/>
            <person name="Tomas M."/>
        </authorList>
    </citation>
    <scope>NUCLEOTIDE SEQUENCE [LARGE SCALE GENOMIC DNA]</scope>
    <source>
        <strain evidence="2 5">5-2Ac02</strain>
    </source>
</reference>
<dbReference type="Proteomes" id="UP000663954">
    <property type="component" value="Plasmid pGX5"/>
</dbReference>
<evidence type="ECO:0000313" key="7">
    <source>
        <dbReference type="Proteomes" id="UP000663954"/>
    </source>
</evidence>
<dbReference type="EMBL" id="CP071769">
    <property type="protein sequence ID" value="QTD60534.1"/>
    <property type="molecule type" value="Genomic_DNA"/>
</dbReference>
<evidence type="ECO:0000313" key="5">
    <source>
        <dbReference type="Proteomes" id="UP000186931"/>
    </source>
</evidence>